<name>B9GHH1_POPTR</name>
<dbReference type="SUPFAM" id="SSF52540">
    <property type="entry name" value="P-loop containing nucleoside triphosphate hydrolases"/>
    <property type="match status" value="1"/>
</dbReference>
<dbReference type="AlphaFoldDB" id="B9GHH1"/>
<organism evidence="1 2">
    <name type="scientific">Populus trichocarpa</name>
    <name type="common">Western balsam poplar</name>
    <name type="synonym">Populus balsamifera subsp. trichocarpa</name>
    <dbReference type="NCBI Taxonomy" id="3694"/>
    <lineage>
        <taxon>Eukaryota</taxon>
        <taxon>Viridiplantae</taxon>
        <taxon>Streptophyta</taxon>
        <taxon>Embryophyta</taxon>
        <taxon>Tracheophyta</taxon>
        <taxon>Spermatophyta</taxon>
        <taxon>Magnoliopsida</taxon>
        <taxon>eudicotyledons</taxon>
        <taxon>Gunneridae</taxon>
        <taxon>Pentapetalae</taxon>
        <taxon>rosids</taxon>
        <taxon>fabids</taxon>
        <taxon>Malpighiales</taxon>
        <taxon>Salicaceae</taxon>
        <taxon>Saliceae</taxon>
        <taxon>Populus</taxon>
    </lineage>
</organism>
<keyword evidence="2" id="KW-1185">Reference proteome</keyword>
<accession>B9GHH1</accession>
<dbReference type="STRING" id="3694.B9GHH1"/>
<dbReference type="GO" id="GO:0043531">
    <property type="term" value="F:ADP binding"/>
    <property type="evidence" value="ECO:0007669"/>
    <property type="project" value="InterPro"/>
</dbReference>
<dbReference type="Gene3D" id="1.10.8.430">
    <property type="entry name" value="Helical domain of apoptotic protease-activating factors"/>
    <property type="match status" value="1"/>
</dbReference>
<dbReference type="Proteomes" id="UP000006729">
    <property type="component" value="Chromosome 1"/>
</dbReference>
<dbReference type="EMBL" id="CM009290">
    <property type="protein sequence ID" value="PNT60356.1"/>
    <property type="molecule type" value="Genomic_DNA"/>
</dbReference>
<dbReference type="HOGENOM" id="CLU_1333868_0_0_1"/>
<dbReference type="InParanoid" id="B9GHH1"/>
<reference evidence="1 2" key="1">
    <citation type="journal article" date="2006" name="Science">
        <title>The genome of black cottonwood, Populus trichocarpa (Torr. &amp; Gray).</title>
        <authorList>
            <person name="Tuskan G.A."/>
            <person name="Difazio S."/>
            <person name="Jansson S."/>
            <person name="Bohlmann J."/>
            <person name="Grigoriev I."/>
            <person name="Hellsten U."/>
            <person name="Putnam N."/>
            <person name="Ralph S."/>
            <person name="Rombauts S."/>
            <person name="Salamov A."/>
            <person name="Schein J."/>
            <person name="Sterck L."/>
            <person name="Aerts A."/>
            <person name="Bhalerao R.R."/>
            <person name="Bhalerao R.P."/>
            <person name="Blaudez D."/>
            <person name="Boerjan W."/>
            <person name="Brun A."/>
            <person name="Brunner A."/>
            <person name="Busov V."/>
            <person name="Campbell M."/>
            <person name="Carlson J."/>
            <person name="Chalot M."/>
            <person name="Chapman J."/>
            <person name="Chen G.L."/>
            <person name="Cooper D."/>
            <person name="Coutinho P.M."/>
            <person name="Couturier J."/>
            <person name="Covert S."/>
            <person name="Cronk Q."/>
            <person name="Cunningham R."/>
            <person name="Davis J."/>
            <person name="Degroeve S."/>
            <person name="Dejardin A."/>
            <person name="Depamphilis C."/>
            <person name="Detter J."/>
            <person name="Dirks B."/>
            <person name="Dubchak I."/>
            <person name="Duplessis S."/>
            <person name="Ehlting J."/>
            <person name="Ellis B."/>
            <person name="Gendler K."/>
            <person name="Goodstein D."/>
            <person name="Gribskov M."/>
            <person name="Grimwood J."/>
            <person name="Groover A."/>
            <person name="Gunter L."/>
            <person name="Hamberger B."/>
            <person name="Heinze B."/>
            <person name="Helariutta Y."/>
            <person name="Henrissat B."/>
            <person name="Holligan D."/>
            <person name="Holt R."/>
            <person name="Huang W."/>
            <person name="Islam-Faridi N."/>
            <person name="Jones S."/>
            <person name="Jones-Rhoades M."/>
            <person name="Jorgensen R."/>
            <person name="Joshi C."/>
            <person name="Kangasjarvi J."/>
            <person name="Karlsson J."/>
            <person name="Kelleher C."/>
            <person name="Kirkpatrick R."/>
            <person name="Kirst M."/>
            <person name="Kohler A."/>
            <person name="Kalluri U."/>
            <person name="Larimer F."/>
            <person name="Leebens-Mack J."/>
            <person name="Leple J.C."/>
            <person name="Locascio P."/>
            <person name="Lou Y."/>
            <person name="Lucas S."/>
            <person name="Martin F."/>
            <person name="Montanini B."/>
            <person name="Napoli C."/>
            <person name="Nelson D.R."/>
            <person name="Nelson C."/>
            <person name="Nieminen K."/>
            <person name="Nilsson O."/>
            <person name="Pereda V."/>
            <person name="Peter G."/>
            <person name="Philippe R."/>
            <person name="Pilate G."/>
            <person name="Poliakov A."/>
            <person name="Razumovskaya J."/>
            <person name="Richardson P."/>
            <person name="Rinaldi C."/>
            <person name="Ritland K."/>
            <person name="Rouze P."/>
            <person name="Ryaboy D."/>
            <person name="Schmutz J."/>
            <person name="Schrader J."/>
            <person name="Segerman B."/>
            <person name="Shin H."/>
            <person name="Siddiqui A."/>
            <person name="Sterky F."/>
            <person name="Terry A."/>
            <person name="Tsai C.J."/>
            <person name="Uberbacher E."/>
            <person name="Unneberg P."/>
            <person name="Vahala J."/>
            <person name="Wall K."/>
            <person name="Wessler S."/>
            <person name="Yang G."/>
            <person name="Yin T."/>
            <person name="Douglas C."/>
            <person name="Marra M."/>
            <person name="Sandberg G."/>
            <person name="Van de Peer Y."/>
            <person name="Rokhsar D."/>
        </authorList>
    </citation>
    <scope>NUCLEOTIDE SEQUENCE [LARGE SCALE GENOMIC DNA]</scope>
    <source>
        <strain evidence="2">cv. Nisqually</strain>
    </source>
</reference>
<proteinExistence type="predicted"/>
<sequence length="206" mass="23667">MVLSSSSSTKLYHQWMEWRMPSLDHLSQSYDKKELLRTTPQKFFELKNKPFPENIFGMEELSLIDELRKCHVPERYFGALGDAWEVNSWEDVELEIVVAGELFCQKAFKDEFDRRCQKGLEELSLVIIRRCGALPLAIVAIGGLLASNERTGCSIIEKNHNLESLDLRCSSVEEFLVKINRFPKLRRVLGLSKKRVGLKIHSALGI</sequence>
<dbReference type="InterPro" id="IPR027417">
    <property type="entry name" value="P-loop_NTPase"/>
</dbReference>
<protein>
    <submittedName>
        <fullName evidence="1">Uncharacterized protein</fullName>
    </submittedName>
</protein>
<evidence type="ECO:0000313" key="2">
    <source>
        <dbReference type="Proteomes" id="UP000006729"/>
    </source>
</evidence>
<dbReference type="InterPro" id="IPR042197">
    <property type="entry name" value="Apaf_helical"/>
</dbReference>
<evidence type="ECO:0000313" key="1">
    <source>
        <dbReference type="EMBL" id="PNT60356.1"/>
    </source>
</evidence>
<gene>
    <name evidence="1" type="ORF">POPTR_001G468600</name>
</gene>